<accession>A0A0R1ZT74</accession>
<dbReference type="Gene3D" id="3.40.50.2300">
    <property type="match status" value="1"/>
</dbReference>
<comment type="caution">
    <text evidence="4">The sequence shown here is derived from an EMBL/GenBank/DDBJ whole genome shotgun (WGS) entry which is preliminary data.</text>
</comment>
<dbReference type="SMART" id="SM00850">
    <property type="entry name" value="LytTR"/>
    <property type="match status" value="1"/>
</dbReference>
<name>A0A0R1ZT74_9LACO</name>
<feature type="modified residue" description="4-aspartylphosphate" evidence="1">
    <location>
        <position position="57"/>
    </location>
</feature>
<dbReference type="GO" id="GO:0003677">
    <property type="term" value="F:DNA binding"/>
    <property type="evidence" value="ECO:0007669"/>
    <property type="project" value="UniProtKB-KW"/>
</dbReference>
<dbReference type="PATRIC" id="fig|1291052.5.peg.1559"/>
<sequence>MHIAIVEDDAATRATTTALLTAYQTEHNQELTWTNFESAEALLFALPDTAFDFLLLDIRLTGRDGMTLAKSIRARDANIAIAFLSNYEQYVFDGYDVDALAYIMKPLTAPKLAGLLSKAESRMQPEAIMLSIHGNLQRVYLYDIRYVEASGHYLTVHTQTDDLTFKDTLDHLQEQLTGASFVRVHRAFIANLNFVSSLENSDLLLSDGTSIPVARGKRTTLKAQLLQHYRSLSQDGGGSHA</sequence>
<reference evidence="4 5" key="1">
    <citation type="journal article" date="2015" name="Genome Announc.">
        <title>Expanding the biotechnology potential of lactobacilli through comparative genomics of 213 strains and associated genera.</title>
        <authorList>
            <person name="Sun Z."/>
            <person name="Harris H.M."/>
            <person name="McCann A."/>
            <person name="Guo C."/>
            <person name="Argimon S."/>
            <person name="Zhang W."/>
            <person name="Yang X."/>
            <person name="Jeffery I.B."/>
            <person name="Cooney J.C."/>
            <person name="Kagawa T.F."/>
            <person name="Liu W."/>
            <person name="Song Y."/>
            <person name="Salvetti E."/>
            <person name="Wrobel A."/>
            <person name="Rasinkangas P."/>
            <person name="Parkhill J."/>
            <person name="Rea M.C."/>
            <person name="O'Sullivan O."/>
            <person name="Ritari J."/>
            <person name="Douillard F.P."/>
            <person name="Paul Ross R."/>
            <person name="Yang R."/>
            <person name="Briner A.E."/>
            <person name="Felis G.E."/>
            <person name="de Vos W.M."/>
            <person name="Barrangou R."/>
            <person name="Klaenhammer T.R."/>
            <person name="Caufield P.W."/>
            <person name="Cui Y."/>
            <person name="Zhang H."/>
            <person name="O'Toole P.W."/>
        </authorList>
    </citation>
    <scope>NUCLEOTIDE SEQUENCE [LARGE SCALE GENOMIC DNA]</scope>
    <source>
        <strain evidence="4 5">DSM 20505</strain>
    </source>
</reference>
<organism evidence="4 5">
    <name type="scientific">Lacticaseibacillus sharpeae JCM 1186 = DSM 20505</name>
    <dbReference type="NCBI Taxonomy" id="1291052"/>
    <lineage>
        <taxon>Bacteria</taxon>
        <taxon>Bacillati</taxon>
        <taxon>Bacillota</taxon>
        <taxon>Bacilli</taxon>
        <taxon>Lactobacillales</taxon>
        <taxon>Lactobacillaceae</taxon>
        <taxon>Lacticaseibacillus</taxon>
    </lineage>
</organism>
<dbReference type="Pfam" id="PF00072">
    <property type="entry name" value="Response_reg"/>
    <property type="match status" value="1"/>
</dbReference>
<dbReference type="InterPro" id="IPR046947">
    <property type="entry name" value="LytR-like"/>
</dbReference>
<evidence type="ECO:0000313" key="4">
    <source>
        <dbReference type="EMBL" id="KRM55243.1"/>
    </source>
</evidence>
<dbReference type="SUPFAM" id="SSF52172">
    <property type="entry name" value="CheY-like"/>
    <property type="match status" value="1"/>
</dbReference>
<feature type="domain" description="HTH LytTR-type" evidence="3">
    <location>
        <begin position="128"/>
        <end position="227"/>
    </location>
</feature>
<dbReference type="GO" id="GO:0000156">
    <property type="term" value="F:phosphorelay response regulator activity"/>
    <property type="evidence" value="ECO:0007669"/>
    <property type="project" value="InterPro"/>
</dbReference>
<dbReference type="PROSITE" id="PS50930">
    <property type="entry name" value="HTH_LYTTR"/>
    <property type="match status" value="1"/>
</dbReference>
<evidence type="ECO:0000259" key="3">
    <source>
        <dbReference type="PROSITE" id="PS50930"/>
    </source>
</evidence>
<dbReference type="InterPro" id="IPR007492">
    <property type="entry name" value="LytTR_DNA-bd_dom"/>
</dbReference>
<feature type="domain" description="Response regulatory" evidence="2">
    <location>
        <begin position="2"/>
        <end position="120"/>
    </location>
</feature>
<keyword evidence="1" id="KW-0597">Phosphoprotein</keyword>
<dbReference type="Proteomes" id="UP000051679">
    <property type="component" value="Unassembled WGS sequence"/>
</dbReference>
<dbReference type="InterPro" id="IPR001789">
    <property type="entry name" value="Sig_transdc_resp-reg_receiver"/>
</dbReference>
<dbReference type="OrthoDB" id="3190595at2"/>
<dbReference type="Gene3D" id="2.40.50.1020">
    <property type="entry name" value="LytTr DNA-binding domain"/>
    <property type="match status" value="1"/>
</dbReference>
<dbReference type="PANTHER" id="PTHR37299">
    <property type="entry name" value="TRANSCRIPTIONAL REGULATOR-RELATED"/>
    <property type="match status" value="1"/>
</dbReference>
<dbReference type="RefSeq" id="WP_054679614.1">
    <property type="nucleotide sequence ID" value="NZ_AYYO01000027.1"/>
</dbReference>
<dbReference type="SMART" id="SM00448">
    <property type="entry name" value="REC"/>
    <property type="match status" value="1"/>
</dbReference>
<gene>
    <name evidence="4" type="ORF">FC18_GL001534</name>
</gene>
<dbReference type="STRING" id="1291052.FC18_GL001534"/>
<dbReference type="PANTHER" id="PTHR37299:SF1">
    <property type="entry name" value="STAGE 0 SPORULATION PROTEIN A HOMOLOG"/>
    <property type="match status" value="1"/>
</dbReference>
<dbReference type="InterPro" id="IPR011006">
    <property type="entry name" value="CheY-like_superfamily"/>
</dbReference>
<protein>
    <submittedName>
        <fullName evidence="4">Response regulator receiver LytTr DNA-binding region</fullName>
    </submittedName>
</protein>
<dbReference type="PROSITE" id="PS50110">
    <property type="entry name" value="RESPONSE_REGULATORY"/>
    <property type="match status" value="1"/>
</dbReference>
<proteinExistence type="predicted"/>
<evidence type="ECO:0000313" key="5">
    <source>
        <dbReference type="Proteomes" id="UP000051679"/>
    </source>
</evidence>
<keyword evidence="5" id="KW-1185">Reference proteome</keyword>
<evidence type="ECO:0000259" key="2">
    <source>
        <dbReference type="PROSITE" id="PS50110"/>
    </source>
</evidence>
<dbReference type="AlphaFoldDB" id="A0A0R1ZT74"/>
<keyword evidence="4" id="KW-0238">DNA-binding</keyword>
<dbReference type="Pfam" id="PF04397">
    <property type="entry name" value="LytTR"/>
    <property type="match status" value="1"/>
</dbReference>
<dbReference type="EMBL" id="AYYO01000027">
    <property type="protein sequence ID" value="KRM55243.1"/>
    <property type="molecule type" value="Genomic_DNA"/>
</dbReference>
<evidence type="ECO:0000256" key="1">
    <source>
        <dbReference type="PROSITE-ProRule" id="PRU00169"/>
    </source>
</evidence>